<sequence length="279" mass="32706">MKKICILHANCQGEPMEELLLLNEEFSSEYKIHRFTNYTRESIPAELIAECDLFLYQPLLGTTWKDLASEKIISKLKSGASSIAFPSMLFLHYWPLWSSAPGFDYRDTFLDSLLEKELSESQILHLFMNTRLTNIYDLKEIMDKSISTERIKESRTPVKYVDWIIENYRHKPLFNTINHPRAELLCMIANTILKELGMNRLSNQDLQNFPPPFADFEQPIHPQVVEFLGLEFGGPQHRYHVYGAELTFEEYATRYIKCRKNNIDDFIGFLMTTARMEKN</sequence>
<name>C6BYB3_MARSD</name>
<organism evidence="2 3">
    <name type="scientific">Maridesulfovibrio salexigens (strain ATCC 14822 / DSM 2638 / NCIMB 8403 / VKM B-1763)</name>
    <name type="common">Desulfovibrio salexigens</name>
    <dbReference type="NCBI Taxonomy" id="526222"/>
    <lineage>
        <taxon>Bacteria</taxon>
        <taxon>Pseudomonadati</taxon>
        <taxon>Thermodesulfobacteriota</taxon>
        <taxon>Desulfovibrionia</taxon>
        <taxon>Desulfovibrionales</taxon>
        <taxon>Desulfovibrionaceae</taxon>
        <taxon>Maridesulfovibrio</taxon>
    </lineage>
</organism>
<reference evidence="2 3" key="1">
    <citation type="submission" date="2009-06" db="EMBL/GenBank/DDBJ databases">
        <title>Complete sequence of Desulfovibrio salexigens DSM 2638.</title>
        <authorList>
            <consortium name="US DOE Joint Genome Institute"/>
            <person name="Lucas S."/>
            <person name="Copeland A."/>
            <person name="Lapidus A."/>
            <person name="Glavina del Rio T."/>
            <person name="Tice H."/>
            <person name="Bruce D."/>
            <person name="Goodwin L."/>
            <person name="Pitluck S."/>
            <person name="Munk A.C."/>
            <person name="Brettin T."/>
            <person name="Detter J.C."/>
            <person name="Han C."/>
            <person name="Tapia R."/>
            <person name="Larimer F."/>
            <person name="Land M."/>
            <person name="Hauser L."/>
            <person name="Kyrpides N."/>
            <person name="Anderson I."/>
            <person name="Wall J.D."/>
            <person name="Arkin A.P."/>
            <person name="Dehal P."/>
            <person name="Chivian D."/>
            <person name="Giles B."/>
            <person name="Hazen T.C."/>
        </authorList>
    </citation>
    <scope>NUCLEOTIDE SEQUENCE [LARGE SCALE GENOMIC DNA]</scope>
    <source>
        <strain evidence="3">ATCC 14822 / DSM 2638 / NCIMB 8403 / VKM B-1763</strain>
    </source>
</reference>
<dbReference type="AlphaFoldDB" id="C6BYB3"/>
<gene>
    <name evidence="2" type="ordered locus">Desal_0638</name>
</gene>
<accession>C6BYB3</accession>
<dbReference type="OrthoDB" id="5449821at2"/>
<evidence type="ECO:0000313" key="3">
    <source>
        <dbReference type="Proteomes" id="UP000002601"/>
    </source>
</evidence>
<dbReference type="eggNOG" id="COG2755">
    <property type="taxonomic scope" value="Bacteria"/>
</dbReference>
<feature type="domain" description="Polysaccharide biosynthesis enzyme WcbI" evidence="1">
    <location>
        <begin position="5"/>
        <end position="200"/>
    </location>
</feature>
<protein>
    <recommendedName>
        <fullName evidence="1">Polysaccharide biosynthesis enzyme WcbI domain-containing protein</fullName>
    </recommendedName>
</protein>
<dbReference type="EMBL" id="CP001649">
    <property type="protein sequence ID" value="ACS78704.1"/>
    <property type="molecule type" value="Genomic_DNA"/>
</dbReference>
<dbReference type="RefSeq" id="WP_015850523.1">
    <property type="nucleotide sequence ID" value="NC_012881.1"/>
</dbReference>
<evidence type="ECO:0000259" key="1">
    <source>
        <dbReference type="Pfam" id="PF18588"/>
    </source>
</evidence>
<keyword evidence="3" id="KW-1185">Reference proteome</keyword>
<dbReference type="InterPro" id="IPR041307">
    <property type="entry name" value="WcbI"/>
</dbReference>
<proteinExistence type="predicted"/>
<dbReference type="KEGG" id="dsa:Desal_0638"/>
<dbReference type="Gene3D" id="3.40.50.12080">
    <property type="match status" value="1"/>
</dbReference>
<evidence type="ECO:0000313" key="2">
    <source>
        <dbReference type="EMBL" id="ACS78704.1"/>
    </source>
</evidence>
<dbReference type="STRING" id="526222.Desal_0638"/>
<dbReference type="HOGENOM" id="CLU_1018312_0_0_7"/>
<dbReference type="Proteomes" id="UP000002601">
    <property type="component" value="Chromosome"/>
</dbReference>
<dbReference type="Pfam" id="PF18588">
    <property type="entry name" value="WcbI"/>
    <property type="match status" value="1"/>
</dbReference>